<dbReference type="EMBL" id="LXQA010343833">
    <property type="protein sequence ID" value="MCI45407.1"/>
    <property type="molecule type" value="Genomic_DNA"/>
</dbReference>
<proteinExistence type="predicted"/>
<dbReference type="AlphaFoldDB" id="A0A392SAH3"/>
<sequence>HGGGIRLMISLFVPLLGLLGAVGDVGYCGCGGAVYC</sequence>
<organism evidence="1 2">
    <name type="scientific">Trifolium medium</name>
    <dbReference type="NCBI Taxonomy" id="97028"/>
    <lineage>
        <taxon>Eukaryota</taxon>
        <taxon>Viridiplantae</taxon>
        <taxon>Streptophyta</taxon>
        <taxon>Embryophyta</taxon>
        <taxon>Tracheophyta</taxon>
        <taxon>Spermatophyta</taxon>
        <taxon>Magnoliopsida</taxon>
        <taxon>eudicotyledons</taxon>
        <taxon>Gunneridae</taxon>
        <taxon>Pentapetalae</taxon>
        <taxon>rosids</taxon>
        <taxon>fabids</taxon>
        <taxon>Fabales</taxon>
        <taxon>Fabaceae</taxon>
        <taxon>Papilionoideae</taxon>
        <taxon>50 kb inversion clade</taxon>
        <taxon>NPAAA clade</taxon>
        <taxon>Hologalegina</taxon>
        <taxon>IRL clade</taxon>
        <taxon>Trifolieae</taxon>
        <taxon>Trifolium</taxon>
    </lineage>
</organism>
<reference evidence="1 2" key="1">
    <citation type="journal article" date="2018" name="Front. Plant Sci.">
        <title>Red Clover (Trifolium pratense) and Zigzag Clover (T. medium) - A Picture of Genomic Similarities and Differences.</title>
        <authorList>
            <person name="Dluhosova J."/>
            <person name="Istvanek J."/>
            <person name="Nedelnik J."/>
            <person name="Repkova J."/>
        </authorList>
    </citation>
    <scope>NUCLEOTIDE SEQUENCE [LARGE SCALE GENOMIC DNA]</scope>
    <source>
        <strain evidence="2">cv. 10/8</strain>
        <tissue evidence="1">Leaf</tissue>
    </source>
</reference>
<evidence type="ECO:0000313" key="1">
    <source>
        <dbReference type="EMBL" id="MCI45407.1"/>
    </source>
</evidence>
<name>A0A392SAH3_9FABA</name>
<protein>
    <submittedName>
        <fullName evidence="1">Uncharacterized protein</fullName>
    </submittedName>
</protein>
<evidence type="ECO:0000313" key="2">
    <source>
        <dbReference type="Proteomes" id="UP000265520"/>
    </source>
</evidence>
<feature type="non-terminal residue" evidence="1">
    <location>
        <position position="1"/>
    </location>
</feature>
<accession>A0A392SAH3</accession>
<comment type="caution">
    <text evidence="1">The sequence shown here is derived from an EMBL/GenBank/DDBJ whole genome shotgun (WGS) entry which is preliminary data.</text>
</comment>
<dbReference type="Proteomes" id="UP000265520">
    <property type="component" value="Unassembled WGS sequence"/>
</dbReference>
<keyword evidence="2" id="KW-1185">Reference proteome</keyword>